<name>A0ABS4ST63_9PROT</name>
<dbReference type="Proteomes" id="UP000781958">
    <property type="component" value="Unassembled WGS sequence"/>
</dbReference>
<dbReference type="RefSeq" id="WP_209769557.1">
    <property type="nucleotide sequence ID" value="NZ_JAGINP010000020.1"/>
</dbReference>
<feature type="region of interest" description="Disordered" evidence="1">
    <location>
        <begin position="1"/>
        <end position="71"/>
    </location>
</feature>
<sequence>MSDNKHNIDSDDIDRNPRKPSQGNASPTGTGTHAEHARESAAENADNKAKGTEARKAGYGKGFTEPEKGRN</sequence>
<protein>
    <recommendedName>
        <fullName evidence="4">Stress-induced acidophilic repeat motif-containing protein</fullName>
    </recommendedName>
</protein>
<evidence type="ECO:0000313" key="2">
    <source>
        <dbReference type="EMBL" id="MBP2295147.1"/>
    </source>
</evidence>
<gene>
    <name evidence="2" type="ORF">J2851_004950</name>
</gene>
<evidence type="ECO:0000313" key="3">
    <source>
        <dbReference type="Proteomes" id="UP000781958"/>
    </source>
</evidence>
<comment type="caution">
    <text evidence="2">The sequence shown here is derived from an EMBL/GenBank/DDBJ whole genome shotgun (WGS) entry which is preliminary data.</text>
</comment>
<evidence type="ECO:0000256" key="1">
    <source>
        <dbReference type="SAM" id="MobiDB-lite"/>
    </source>
</evidence>
<proteinExistence type="predicted"/>
<feature type="compositionally biased region" description="Polar residues" evidence="1">
    <location>
        <begin position="19"/>
        <end position="31"/>
    </location>
</feature>
<accession>A0ABS4ST63</accession>
<keyword evidence="3" id="KW-1185">Reference proteome</keyword>
<feature type="compositionally biased region" description="Basic and acidic residues" evidence="1">
    <location>
        <begin position="1"/>
        <end position="17"/>
    </location>
</feature>
<organism evidence="2 3">
    <name type="scientific">Azospirillum rugosum</name>
    <dbReference type="NCBI Taxonomy" id="416170"/>
    <lineage>
        <taxon>Bacteria</taxon>
        <taxon>Pseudomonadati</taxon>
        <taxon>Pseudomonadota</taxon>
        <taxon>Alphaproteobacteria</taxon>
        <taxon>Rhodospirillales</taxon>
        <taxon>Azospirillaceae</taxon>
        <taxon>Azospirillum</taxon>
    </lineage>
</organism>
<dbReference type="EMBL" id="JAGINP010000020">
    <property type="protein sequence ID" value="MBP2295147.1"/>
    <property type="molecule type" value="Genomic_DNA"/>
</dbReference>
<reference evidence="2 3" key="1">
    <citation type="submission" date="2021-03" db="EMBL/GenBank/DDBJ databases">
        <title>Genomic Encyclopedia of Type Strains, Phase III (KMG-III): the genomes of soil and plant-associated and newly described type strains.</title>
        <authorList>
            <person name="Whitman W."/>
        </authorList>
    </citation>
    <scope>NUCLEOTIDE SEQUENCE [LARGE SCALE GENOMIC DNA]</scope>
    <source>
        <strain evidence="2 3">IMMIB AFH-6</strain>
    </source>
</reference>
<feature type="compositionally biased region" description="Basic and acidic residues" evidence="1">
    <location>
        <begin position="33"/>
        <end position="56"/>
    </location>
</feature>
<evidence type="ECO:0008006" key="4">
    <source>
        <dbReference type="Google" id="ProtNLM"/>
    </source>
</evidence>